<comment type="similarity">
    <text evidence="2">Belongs to the glutamate-gated ion channel (TC 1.A.10.1) family.</text>
</comment>
<evidence type="ECO:0000256" key="3">
    <source>
        <dbReference type="ARBA" id="ARBA00022475"/>
    </source>
</evidence>
<evidence type="ECO:0000256" key="4">
    <source>
        <dbReference type="ARBA" id="ARBA00022692"/>
    </source>
</evidence>
<gene>
    <name evidence="12" type="ORF">HHI36_014153</name>
</gene>
<evidence type="ECO:0000256" key="7">
    <source>
        <dbReference type="ARBA" id="ARBA00023170"/>
    </source>
</evidence>
<feature type="transmembrane region" description="Helical" evidence="9">
    <location>
        <begin position="573"/>
        <end position="591"/>
    </location>
</feature>
<keyword evidence="5 9" id="KW-1133">Transmembrane helix</keyword>
<feature type="domain" description="Ionotropic glutamate receptor C-terminal" evidence="10">
    <location>
        <begin position="321"/>
        <end position="578"/>
    </location>
</feature>
<dbReference type="GO" id="GO:0005886">
    <property type="term" value="C:plasma membrane"/>
    <property type="evidence" value="ECO:0007669"/>
    <property type="project" value="UniProtKB-SubCell"/>
</dbReference>
<dbReference type="EMBL" id="JABFTP020000062">
    <property type="protein sequence ID" value="KAL3272689.1"/>
    <property type="molecule type" value="Genomic_DNA"/>
</dbReference>
<feature type="transmembrane region" description="Helical" evidence="9">
    <location>
        <begin position="377"/>
        <end position="398"/>
    </location>
</feature>
<feature type="transmembrane region" description="Helical" evidence="9">
    <location>
        <begin position="322"/>
        <end position="344"/>
    </location>
</feature>
<evidence type="ECO:0000259" key="11">
    <source>
        <dbReference type="Pfam" id="PF21788"/>
    </source>
</evidence>
<dbReference type="Pfam" id="PF21788">
    <property type="entry name" value="TNP-like_GBD"/>
    <property type="match status" value="1"/>
</dbReference>
<proteinExistence type="inferred from homology"/>
<name>A0ABD2N310_9CUCU</name>
<keyword evidence="3" id="KW-1003">Cell membrane</keyword>
<evidence type="ECO:0000256" key="2">
    <source>
        <dbReference type="ARBA" id="ARBA00008685"/>
    </source>
</evidence>
<dbReference type="Proteomes" id="UP001516400">
    <property type="component" value="Unassembled WGS sequence"/>
</dbReference>
<dbReference type="PANTHER" id="PTHR42643">
    <property type="entry name" value="IONOTROPIC RECEPTOR 20A-RELATED"/>
    <property type="match status" value="1"/>
</dbReference>
<dbReference type="InterPro" id="IPR048366">
    <property type="entry name" value="TNP-like_GBD"/>
</dbReference>
<keyword evidence="4 9" id="KW-0812">Transmembrane</keyword>
<feature type="domain" description="Transposable element P transposase-like GTP-binding insertion" evidence="11">
    <location>
        <begin position="2"/>
        <end position="91"/>
    </location>
</feature>
<keyword evidence="8" id="KW-0325">Glycoprotein</keyword>
<dbReference type="SUPFAM" id="SSF53850">
    <property type="entry name" value="Periplasmic binding protein-like II"/>
    <property type="match status" value="1"/>
</dbReference>
<comment type="caution">
    <text evidence="12">The sequence shown here is derived from an EMBL/GenBank/DDBJ whole genome shotgun (WGS) entry which is preliminary data.</text>
</comment>
<evidence type="ECO:0000256" key="8">
    <source>
        <dbReference type="ARBA" id="ARBA00023180"/>
    </source>
</evidence>
<dbReference type="Gene3D" id="1.10.287.70">
    <property type="match status" value="1"/>
</dbReference>
<evidence type="ECO:0000313" key="12">
    <source>
        <dbReference type="EMBL" id="KAL3272689.1"/>
    </source>
</evidence>
<evidence type="ECO:0000256" key="6">
    <source>
        <dbReference type="ARBA" id="ARBA00023136"/>
    </source>
</evidence>
<dbReference type="PANTHER" id="PTHR42643:SF35">
    <property type="entry name" value="IONOTROPIC RECEPTOR 68A, ISOFORM A"/>
    <property type="match status" value="1"/>
</dbReference>
<dbReference type="GO" id="GO:0050906">
    <property type="term" value="P:detection of stimulus involved in sensory perception"/>
    <property type="evidence" value="ECO:0007669"/>
    <property type="project" value="UniProtKB-ARBA"/>
</dbReference>
<evidence type="ECO:0000256" key="9">
    <source>
        <dbReference type="SAM" id="Phobius"/>
    </source>
</evidence>
<accession>A0ABD2N310</accession>
<comment type="subcellular location">
    <subcellularLocation>
        <location evidence="1">Cell membrane</location>
        <topology evidence="1">Multi-pass membrane protein</topology>
    </subcellularLocation>
</comment>
<dbReference type="InterPro" id="IPR052192">
    <property type="entry name" value="Insect_Ionotropic_Sensory_Rcpt"/>
</dbReference>
<evidence type="ECO:0000256" key="1">
    <source>
        <dbReference type="ARBA" id="ARBA00004651"/>
    </source>
</evidence>
<dbReference type="AlphaFoldDB" id="A0ABD2N310"/>
<organism evidence="12 13">
    <name type="scientific">Cryptolaemus montrouzieri</name>
    <dbReference type="NCBI Taxonomy" id="559131"/>
    <lineage>
        <taxon>Eukaryota</taxon>
        <taxon>Metazoa</taxon>
        <taxon>Ecdysozoa</taxon>
        <taxon>Arthropoda</taxon>
        <taxon>Hexapoda</taxon>
        <taxon>Insecta</taxon>
        <taxon>Pterygota</taxon>
        <taxon>Neoptera</taxon>
        <taxon>Endopterygota</taxon>
        <taxon>Coleoptera</taxon>
        <taxon>Polyphaga</taxon>
        <taxon>Cucujiformia</taxon>
        <taxon>Coccinelloidea</taxon>
        <taxon>Coccinellidae</taxon>
        <taxon>Scymninae</taxon>
        <taxon>Scymnini</taxon>
        <taxon>Cryptolaemus</taxon>
    </lineage>
</organism>
<sequence length="603" mass="69905">MANFDHIESAFNLDQQKRTFKMLPKLSNDYFNFKDSRMKMKVKVAAAQLSYSVAACIETWVASGNLPSEAVHTAEFVHKVDSLFDSLNGYSFSVPEDAAVISDRIDSLEILTKFRTHSNILVIINDIIHFNFSSYHHISLQQGLNIKVIQLKNQEVGNYFLQSNKFHCILYSTLGEKLFDTEDHFGNASLIPPLFEWDPLKELKKFNKSFQVVGFSCPPYVVTEDNQLTGLDIELIRLIFRNWPLSFIILENKTFPYEDMRHIVQNRTADMGSCASWLTLRLLMAKSEFSPYYHEHCFTFLVHKPSRLPDATFMFQCFQLSLWYLISFVICFVVVFITTIQRVFSESKIEIKESLIFTLNQLVGNSMEEKYTSSSRILKNFLILWSMCSLLFITYYNAGLTSVLQYPRVDLQINSIKDMVKKNIYWLEQENDGLHSYIRSLGGVSETIADLFIFEQNVTIVNKKIRTGKFAVPVEALPGGGIGNHEFLDEYGKSHMKILPECLMKHFSVYIMQSNSPYKNLISRKILEAISHGFVEILFKKVVDRKHKKIVDGYYSVYTEDVDDILSISKIQGGFWLLSILWLLGLICFIYEKYWKRNIIYNE</sequence>
<dbReference type="InterPro" id="IPR001320">
    <property type="entry name" value="Iontro_rcpt_C"/>
</dbReference>
<reference evidence="12 13" key="1">
    <citation type="journal article" date="2021" name="BMC Biol.">
        <title>Horizontally acquired antibacterial genes associated with adaptive radiation of ladybird beetles.</title>
        <authorList>
            <person name="Li H.S."/>
            <person name="Tang X.F."/>
            <person name="Huang Y.H."/>
            <person name="Xu Z.Y."/>
            <person name="Chen M.L."/>
            <person name="Du X.Y."/>
            <person name="Qiu B.Y."/>
            <person name="Chen P.T."/>
            <person name="Zhang W."/>
            <person name="Slipinski A."/>
            <person name="Escalona H.E."/>
            <person name="Waterhouse R.M."/>
            <person name="Zwick A."/>
            <person name="Pang H."/>
        </authorList>
    </citation>
    <scope>NUCLEOTIDE SEQUENCE [LARGE SCALE GENOMIC DNA]</scope>
    <source>
        <strain evidence="12">SYSU2018</strain>
    </source>
</reference>
<evidence type="ECO:0000259" key="10">
    <source>
        <dbReference type="Pfam" id="PF00060"/>
    </source>
</evidence>
<evidence type="ECO:0000256" key="5">
    <source>
        <dbReference type="ARBA" id="ARBA00022989"/>
    </source>
</evidence>
<dbReference type="Pfam" id="PF00060">
    <property type="entry name" value="Lig_chan"/>
    <property type="match status" value="1"/>
</dbReference>
<keyword evidence="6 9" id="KW-0472">Membrane</keyword>
<protein>
    <submittedName>
        <fullName evidence="12">Uncharacterized protein</fullName>
    </submittedName>
</protein>
<evidence type="ECO:0000313" key="13">
    <source>
        <dbReference type="Proteomes" id="UP001516400"/>
    </source>
</evidence>
<keyword evidence="7" id="KW-0675">Receptor</keyword>
<keyword evidence="13" id="KW-1185">Reference proteome</keyword>